<evidence type="ECO:0000313" key="3">
    <source>
        <dbReference type="EMBL" id="MBB1162111.1"/>
    </source>
</evidence>
<dbReference type="RefSeq" id="WP_182663692.1">
    <property type="nucleotide sequence ID" value="NZ_JACIVI010000002.1"/>
</dbReference>
<dbReference type="InterPro" id="IPR012338">
    <property type="entry name" value="Beta-lactam/transpept-like"/>
</dbReference>
<organism evidence="3 4">
    <name type="scientific">Aquariibacter albus</name>
    <dbReference type="NCBI Taxonomy" id="2759899"/>
    <lineage>
        <taxon>Bacteria</taxon>
        <taxon>Pseudomonadati</taxon>
        <taxon>Pseudomonadota</taxon>
        <taxon>Betaproteobacteria</taxon>
        <taxon>Burkholderiales</taxon>
        <taxon>Sphaerotilaceae</taxon>
        <taxon>Aquariibacter</taxon>
    </lineage>
</organism>
<dbReference type="Gene3D" id="3.50.80.20">
    <property type="entry name" value="D-Ala-D-Ala carboxypeptidase C, peptidase S13"/>
    <property type="match status" value="1"/>
</dbReference>
<dbReference type="Gene3D" id="3.40.710.10">
    <property type="entry name" value="DD-peptidase/beta-lactamase superfamily"/>
    <property type="match status" value="1"/>
</dbReference>
<name>A0A839HSI2_9BURK</name>
<dbReference type="EMBL" id="JACIVI010000002">
    <property type="protein sequence ID" value="MBB1162111.1"/>
    <property type="molecule type" value="Genomic_DNA"/>
</dbReference>
<dbReference type="PANTHER" id="PTHR30023">
    <property type="entry name" value="D-ALANYL-D-ALANINE CARBOXYPEPTIDASE"/>
    <property type="match status" value="1"/>
</dbReference>
<dbReference type="InterPro" id="IPR000667">
    <property type="entry name" value="Peptidase_S13"/>
</dbReference>
<accession>A0A839HSI2</accession>
<dbReference type="GO" id="GO:0006508">
    <property type="term" value="P:proteolysis"/>
    <property type="evidence" value="ECO:0007669"/>
    <property type="project" value="InterPro"/>
</dbReference>
<dbReference type="GO" id="GO:0004185">
    <property type="term" value="F:serine-type carboxypeptidase activity"/>
    <property type="evidence" value="ECO:0007669"/>
    <property type="project" value="InterPro"/>
</dbReference>
<gene>
    <name evidence="3" type="ORF">H4F90_08970</name>
</gene>
<comment type="caution">
    <text evidence="3">The sequence shown here is derived from an EMBL/GenBank/DDBJ whole genome shotgun (WGS) entry which is preliminary data.</text>
</comment>
<keyword evidence="3" id="KW-0121">Carboxypeptidase</keyword>
<dbReference type="Proteomes" id="UP000586093">
    <property type="component" value="Unassembled WGS sequence"/>
</dbReference>
<proteinExistence type="inferred from homology"/>
<dbReference type="GO" id="GO:0000270">
    <property type="term" value="P:peptidoglycan metabolic process"/>
    <property type="evidence" value="ECO:0007669"/>
    <property type="project" value="TreeGrafter"/>
</dbReference>
<evidence type="ECO:0000256" key="1">
    <source>
        <dbReference type="ARBA" id="ARBA00006096"/>
    </source>
</evidence>
<dbReference type="AlphaFoldDB" id="A0A839HSI2"/>
<protein>
    <submittedName>
        <fullName evidence="3">D-alanyl-D-alanine carboxypeptidase</fullName>
    </submittedName>
</protein>
<evidence type="ECO:0000313" key="4">
    <source>
        <dbReference type="Proteomes" id="UP000586093"/>
    </source>
</evidence>
<dbReference type="Pfam" id="PF02113">
    <property type="entry name" value="Peptidase_S13"/>
    <property type="match status" value="2"/>
</dbReference>
<evidence type="ECO:0000256" key="2">
    <source>
        <dbReference type="ARBA" id="ARBA00022801"/>
    </source>
</evidence>
<keyword evidence="3" id="KW-0645">Protease</keyword>
<sequence length="535" mass="57553">MPVSVLRLSRILSGWRLGERGRLRALLPFLLLAGGALGPVRAAPAETLPGEVLQALRAVGLPPDALAVEVRPLARADAAARLAWRETEALNPASLMKLFTTGVALEQLGPSWTWRTPVALHGRLDAEGVLHGDLVIQGRGDPSLVLERVWLLLRELRERGLREIRGDLLLDRRAFALPPHDPAAFDGEALRPYNVGPDALLLNQQVLRLRLVPEPEAGRVRISREPPDEAAPGADFLPLAAPGTPCGDWRAALTPRLQPGQPLRLAGRYPAACGERLWAFADPEPARYAARLLPALWAELGGRLQGRVREAPMPAGARLWFHAESPPLAHVVRDINKFSNNPMARQLALTLALEAGQPPRAPIEGPEPDPLALPPPATPEAARLLIEAWVRERSAGACPAEALRVDNGAGLSREGRSTMHCLAGWVAALWFGPAMPELLASLPVAGVDGTARRRDRDWGPARGRAWLKTGSLRDSLGLAGVVQGRSGQRYAFAALLNHADAGKGRPVLDALVRWTAEDAPETAARPAAPSREAAR</sequence>
<reference evidence="3 4" key="1">
    <citation type="submission" date="2020-08" db="EMBL/GenBank/DDBJ databases">
        <title>Aquariorum lacteus gen. nov., sp. nov., a new member of the family Comamonadaceae, isolated from freshwater aquarium.</title>
        <authorList>
            <person name="Chun S.-J."/>
        </authorList>
    </citation>
    <scope>NUCLEOTIDE SEQUENCE [LARGE SCALE GENOMIC DNA]</scope>
    <source>
        <strain evidence="3 4">SJAQ100</strain>
    </source>
</reference>
<keyword evidence="4" id="KW-1185">Reference proteome</keyword>
<keyword evidence="2" id="KW-0378">Hydrolase</keyword>
<dbReference type="PANTHER" id="PTHR30023:SF0">
    <property type="entry name" value="PENICILLIN-SENSITIVE CARBOXYPEPTIDASE A"/>
    <property type="match status" value="1"/>
</dbReference>
<dbReference type="PRINTS" id="PR00922">
    <property type="entry name" value="DADACBPTASE3"/>
</dbReference>
<comment type="similarity">
    <text evidence="1">Belongs to the peptidase S13 family.</text>
</comment>
<dbReference type="SUPFAM" id="SSF56601">
    <property type="entry name" value="beta-lactamase/transpeptidase-like"/>
    <property type="match status" value="1"/>
</dbReference>